<dbReference type="InterPro" id="IPR036919">
    <property type="entry name" value="Ribo_uL30_ferredoxin-like_sf"/>
</dbReference>
<keyword evidence="4" id="KW-0687">Ribonucleoprotein</keyword>
<dbReference type="Pfam" id="PF00327">
    <property type="entry name" value="Ribosomal_L30"/>
    <property type="match status" value="1"/>
</dbReference>
<dbReference type="InterPro" id="IPR005996">
    <property type="entry name" value="Ribosomal_uL30_bac-type"/>
</dbReference>
<dbReference type="NCBIfam" id="TIGR01308">
    <property type="entry name" value="rpmD_bact"/>
    <property type="match status" value="1"/>
</dbReference>
<evidence type="ECO:0000256" key="4">
    <source>
        <dbReference type="ARBA" id="ARBA00023274"/>
    </source>
</evidence>
<comment type="similarity">
    <text evidence="1">Belongs to the universal ribosomal protein uL30 family.</text>
</comment>
<dbReference type="GO" id="GO:0015934">
    <property type="term" value="C:large ribosomal subunit"/>
    <property type="evidence" value="ECO:0007669"/>
    <property type="project" value="InterPro"/>
</dbReference>
<evidence type="ECO:0000313" key="8">
    <source>
        <dbReference type="Proteomes" id="UP000269883"/>
    </source>
</evidence>
<dbReference type="Proteomes" id="UP000269883">
    <property type="component" value="Chromosome"/>
</dbReference>
<dbReference type="HAMAP" id="MF_01371_B">
    <property type="entry name" value="Ribosomal_uL30_B"/>
    <property type="match status" value="1"/>
</dbReference>
<dbReference type="GO" id="GO:0006412">
    <property type="term" value="P:translation"/>
    <property type="evidence" value="ECO:0007669"/>
    <property type="project" value="InterPro"/>
</dbReference>
<dbReference type="PIRSF" id="PIRSF002211">
    <property type="entry name" value="Ribosomal_L30_bac-type"/>
    <property type="match status" value="1"/>
</dbReference>
<organism evidence="7 8">
    <name type="scientific">Desulfovibrio ferrophilus</name>
    <dbReference type="NCBI Taxonomy" id="241368"/>
    <lineage>
        <taxon>Bacteria</taxon>
        <taxon>Pseudomonadati</taxon>
        <taxon>Thermodesulfobacteriota</taxon>
        <taxon>Desulfovibrionia</taxon>
        <taxon>Desulfovibrionales</taxon>
        <taxon>Desulfovibrionaceae</taxon>
        <taxon>Desulfovibrio</taxon>
    </lineage>
</organism>
<evidence type="ECO:0000256" key="2">
    <source>
        <dbReference type="ARBA" id="ARBA00011838"/>
    </source>
</evidence>
<protein>
    <recommendedName>
        <fullName evidence="5">50S ribosomal protein L30</fullName>
    </recommendedName>
</protein>
<keyword evidence="3 7" id="KW-0689">Ribosomal protein</keyword>
<dbReference type="CDD" id="cd01658">
    <property type="entry name" value="Ribosomal_L30"/>
    <property type="match status" value="1"/>
</dbReference>
<dbReference type="InterPro" id="IPR016082">
    <property type="entry name" value="Ribosomal_uL30_ferredoxin-like"/>
</dbReference>
<sequence>MEMIKIRLVRSTISCSPQQRKTVKALGLRKIRQEKELPKNGAVLGMIDKVNHLVEVIE</sequence>
<accession>A0A2Z6AVB4</accession>
<dbReference type="SUPFAM" id="SSF55129">
    <property type="entry name" value="Ribosomal protein L30p/L7e"/>
    <property type="match status" value="1"/>
</dbReference>
<evidence type="ECO:0000256" key="3">
    <source>
        <dbReference type="ARBA" id="ARBA00022980"/>
    </source>
</evidence>
<gene>
    <name evidence="7" type="ORF">DFE_0409</name>
</gene>
<name>A0A2Z6AVB4_9BACT</name>
<evidence type="ECO:0000313" key="7">
    <source>
        <dbReference type="EMBL" id="BBD07135.1"/>
    </source>
</evidence>
<dbReference type="AlphaFoldDB" id="A0A2Z6AVB4"/>
<dbReference type="EMBL" id="AP017378">
    <property type="protein sequence ID" value="BBD07135.1"/>
    <property type="molecule type" value="Genomic_DNA"/>
</dbReference>
<evidence type="ECO:0000259" key="6">
    <source>
        <dbReference type="Pfam" id="PF00327"/>
    </source>
</evidence>
<evidence type="ECO:0000256" key="1">
    <source>
        <dbReference type="ARBA" id="ARBA00007594"/>
    </source>
</evidence>
<evidence type="ECO:0000256" key="5">
    <source>
        <dbReference type="ARBA" id="ARBA00035492"/>
    </source>
</evidence>
<dbReference type="Gene3D" id="3.30.1390.20">
    <property type="entry name" value="Ribosomal protein L30, ferredoxin-like fold domain"/>
    <property type="match status" value="1"/>
</dbReference>
<keyword evidence="8" id="KW-1185">Reference proteome</keyword>
<proteinExistence type="inferred from homology"/>
<reference evidence="7 8" key="1">
    <citation type="journal article" date="2018" name="Sci. Adv.">
        <title>Multi-heme cytochromes provide a pathway for survival in energy-limited environments.</title>
        <authorList>
            <person name="Deng X."/>
            <person name="Dohmae N."/>
            <person name="Nealson K.H."/>
            <person name="Hashimoto K."/>
            <person name="Okamoto A."/>
        </authorList>
    </citation>
    <scope>NUCLEOTIDE SEQUENCE [LARGE SCALE GENOMIC DNA]</scope>
    <source>
        <strain evidence="7 8">IS5</strain>
    </source>
</reference>
<dbReference type="KEGG" id="dfl:DFE_0409"/>
<comment type="subunit">
    <text evidence="2">Part of the 50S ribosomal subunit.</text>
</comment>
<feature type="domain" description="Large ribosomal subunit protein uL30-like ferredoxin-like fold" evidence="6">
    <location>
        <begin position="4"/>
        <end position="54"/>
    </location>
</feature>
<dbReference type="GO" id="GO:0003735">
    <property type="term" value="F:structural constituent of ribosome"/>
    <property type="evidence" value="ECO:0007669"/>
    <property type="project" value="InterPro"/>
</dbReference>